<accession>A0A0G4G5E9</accession>
<feature type="compositionally biased region" description="Polar residues" evidence="2">
    <location>
        <begin position="489"/>
        <end position="502"/>
    </location>
</feature>
<dbReference type="GO" id="GO:0051015">
    <property type="term" value="F:actin filament binding"/>
    <property type="evidence" value="ECO:0007669"/>
    <property type="project" value="TreeGrafter"/>
</dbReference>
<dbReference type="GO" id="GO:0000146">
    <property type="term" value="F:microfilament motor activity"/>
    <property type="evidence" value="ECO:0007669"/>
    <property type="project" value="TreeGrafter"/>
</dbReference>
<dbReference type="GO" id="GO:0016460">
    <property type="term" value="C:myosin II complex"/>
    <property type="evidence" value="ECO:0007669"/>
    <property type="project" value="TreeGrafter"/>
</dbReference>
<feature type="compositionally biased region" description="Polar residues" evidence="2">
    <location>
        <begin position="262"/>
        <end position="282"/>
    </location>
</feature>
<evidence type="ECO:0000313" key="3">
    <source>
        <dbReference type="EMBL" id="CEM23653.1"/>
    </source>
</evidence>
<feature type="compositionally biased region" description="Low complexity" evidence="2">
    <location>
        <begin position="291"/>
        <end position="304"/>
    </location>
</feature>
<organism evidence="3">
    <name type="scientific">Chromera velia CCMP2878</name>
    <dbReference type="NCBI Taxonomy" id="1169474"/>
    <lineage>
        <taxon>Eukaryota</taxon>
        <taxon>Sar</taxon>
        <taxon>Alveolata</taxon>
        <taxon>Colpodellida</taxon>
        <taxon>Chromeraceae</taxon>
        <taxon>Chromera</taxon>
    </lineage>
</organism>
<dbReference type="GO" id="GO:0005737">
    <property type="term" value="C:cytoplasm"/>
    <property type="evidence" value="ECO:0007669"/>
    <property type="project" value="TreeGrafter"/>
</dbReference>
<feature type="compositionally biased region" description="Basic and acidic residues" evidence="2">
    <location>
        <begin position="828"/>
        <end position="839"/>
    </location>
</feature>
<keyword evidence="1" id="KW-0175">Coiled coil</keyword>
<feature type="region of interest" description="Disordered" evidence="2">
    <location>
        <begin position="485"/>
        <end position="523"/>
    </location>
</feature>
<feature type="region of interest" description="Disordered" evidence="2">
    <location>
        <begin position="732"/>
        <end position="869"/>
    </location>
</feature>
<feature type="compositionally biased region" description="Gly residues" evidence="2">
    <location>
        <begin position="600"/>
        <end position="612"/>
    </location>
</feature>
<dbReference type="EMBL" id="CDMZ01000902">
    <property type="protein sequence ID" value="CEM23653.1"/>
    <property type="molecule type" value="Genomic_DNA"/>
</dbReference>
<feature type="compositionally biased region" description="Low complexity" evidence="2">
    <location>
        <begin position="771"/>
        <end position="787"/>
    </location>
</feature>
<protein>
    <submittedName>
        <fullName evidence="3">Uncharacterized protein</fullName>
    </submittedName>
</protein>
<gene>
    <name evidence="3" type="ORF">Cvel_20343</name>
</gene>
<name>A0A0G4G5E9_9ALVE</name>
<feature type="coiled-coil region" evidence="1">
    <location>
        <begin position="370"/>
        <end position="404"/>
    </location>
</feature>
<dbReference type="GO" id="GO:0032982">
    <property type="term" value="C:myosin filament"/>
    <property type="evidence" value="ECO:0007669"/>
    <property type="project" value="TreeGrafter"/>
</dbReference>
<reference evidence="3" key="1">
    <citation type="submission" date="2014-11" db="EMBL/GenBank/DDBJ databases">
        <authorList>
            <person name="Otto D Thomas"/>
            <person name="Naeem Raeece"/>
        </authorList>
    </citation>
    <scope>NUCLEOTIDE SEQUENCE</scope>
</reference>
<feature type="region of interest" description="Disordered" evidence="2">
    <location>
        <begin position="574"/>
        <end position="613"/>
    </location>
</feature>
<feature type="region of interest" description="Disordered" evidence="2">
    <location>
        <begin position="190"/>
        <end position="335"/>
    </location>
</feature>
<dbReference type="AlphaFoldDB" id="A0A0G4G5E9"/>
<feature type="compositionally biased region" description="Polar residues" evidence="2">
    <location>
        <begin position="202"/>
        <end position="211"/>
    </location>
</feature>
<feature type="coiled-coil region" evidence="1">
    <location>
        <begin position="894"/>
        <end position="942"/>
    </location>
</feature>
<feature type="coiled-coil region" evidence="1">
    <location>
        <begin position="15"/>
        <end position="85"/>
    </location>
</feature>
<evidence type="ECO:0000256" key="2">
    <source>
        <dbReference type="SAM" id="MobiDB-lite"/>
    </source>
</evidence>
<evidence type="ECO:0000256" key="1">
    <source>
        <dbReference type="SAM" id="Coils"/>
    </source>
</evidence>
<dbReference type="PANTHER" id="PTHR45615">
    <property type="entry name" value="MYOSIN HEAVY CHAIN, NON-MUSCLE"/>
    <property type="match status" value="1"/>
</dbReference>
<dbReference type="VEuPathDB" id="CryptoDB:Cvel_20343"/>
<feature type="coiled-coil region" evidence="1">
    <location>
        <begin position="658"/>
        <end position="713"/>
    </location>
</feature>
<dbReference type="PANTHER" id="PTHR45615:SF40">
    <property type="entry name" value="MYOSIN HEAVY CHAIN, NON-MUSCLE"/>
    <property type="match status" value="1"/>
</dbReference>
<proteinExistence type="predicted"/>
<sequence>MASSSTAASSPVSAYDQIVELLKRLKERADEESERDKAVHDKIDCWCGKTKEAAKEQIEILDSRMKELESSLSIKKSRIETLTAEIDSSGKEAEDKKASLDDAGAAREAALAAFIQEKKELEAALASIRRAVGVLRASAFVGAPGSGFGLGLGGSGDPGERELLQVAVKAVANQLVSLNALEAVPSLYGNQTARGEAGGGSNETVGLQQQGVERGNESSSSPPPPASSPFSNLLSRDGAALMETLREMSGEDDDEEEKSHSQEAGNRGESSGKGNETLTMTETHSRRETESQNSNATSSSSFSSVDAHREGKAKKERSRKGTDGPHSSTIAAILESIGESLQRRLEGLLKTERDERGSFADTSSYEEEAVRLLLETVERKGKEKDELEARMAANAEEKSTAELELQNTKKLLHETTKVCQQKDAEYADRVRSQQEEMQAIREALAFFLSDQGRQILEGALPSPSSGSSAFVQSLLQLDLLSGSGRLNAGTRNPLSPTGSGSSAVLRGSAGIRSRKQRDGDGGRRTAAALLALRTSFEGMQQREEEETGAQGDQSRLGAYRGLAAALGALFDHKEKEKEKNAPTAEPPSVHETTTPSPGLGETGSEGETGGEFGEVLAAIARLVKELKEEDKKEAKKRDSCLSAYRNHTSASDALMSQFRSATASVDDLQRALEETETDLAEANATAERIQRAMEELEEERHAEKELFESQNEYKESAQTMLDDAIEKLTVYLNGEKKAPETPTSTPTLPVSPSPSPVTSLHTRETLTMTESPHPSLQDSSSLPQPDLTPKIRYVKAASALLQESAGSEERERTGLADTSPASPPSLLESHESNKQESMSRSKRRREKTRTAVLDPLSVPPPSFSARRSTSPSEVILRVLVSVRDNLRASRDRLLKEEQKDAERYDEEMQALQTSYEEALAEVSEVKQERASLEAALAVSREEVSESADSQEAVALRLETTKRDCGVLLDSDAFYASKRKRAAEIEGLQHAAFALRGASE</sequence>